<keyword evidence="9" id="KW-1185">Reference proteome</keyword>
<keyword evidence="1 5" id="KW-0245">EGF-like domain</keyword>
<evidence type="ECO:0000256" key="2">
    <source>
        <dbReference type="ARBA" id="ARBA00022729"/>
    </source>
</evidence>
<dbReference type="PANTHER" id="PTHR24052">
    <property type="entry name" value="DELTA-RELATED"/>
    <property type="match status" value="1"/>
</dbReference>
<evidence type="ECO:0000256" key="6">
    <source>
        <dbReference type="SAM" id="MobiDB-lite"/>
    </source>
</evidence>
<sequence length="103" mass="10758">MEVMREPTGRSSTVTRSSLAGCDRTTGPPLQTRCQCQNGALCNPITGACVCAAGFRGWRCEELCAPGTHGKGCQLPCQCRHGAGCDPRTGECLSRAPTPASSE</sequence>
<dbReference type="Gene3D" id="2.170.300.10">
    <property type="entry name" value="Tie2 ligand-binding domain superfamily"/>
    <property type="match status" value="1"/>
</dbReference>
<comment type="caution">
    <text evidence="8">The sequence shown here is derived from an EMBL/GenBank/DDBJ whole genome shotgun (WGS) entry which is preliminary data.</text>
</comment>
<accession>A0A5N4E309</accession>
<feature type="region of interest" description="Disordered" evidence="6">
    <location>
        <begin position="1"/>
        <end position="29"/>
    </location>
</feature>
<evidence type="ECO:0000256" key="4">
    <source>
        <dbReference type="ARBA" id="ARBA00023157"/>
    </source>
</evidence>
<evidence type="ECO:0000313" key="9">
    <source>
        <dbReference type="Proteomes" id="UP000299084"/>
    </source>
</evidence>
<keyword evidence="2" id="KW-0732">Signal</keyword>
<dbReference type="AlphaFoldDB" id="A0A5N4E309"/>
<evidence type="ECO:0000256" key="1">
    <source>
        <dbReference type="ARBA" id="ARBA00022536"/>
    </source>
</evidence>
<keyword evidence="4 5" id="KW-1015">Disulfide bond</keyword>
<dbReference type="InterPro" id="IPR052485">
    <property type="entry name" value="MEGF_diff_regulators"/>
</dbReference>
<protein>
    <submittedName>
        <fullName evidence="8">Multiple epidermal growth factor-like domains protein 11</fullName>
    </submittedName>
</protein>
<evidence type="ECO:0000256" key="3">
    <source>
        <dbReference type="ARBA" id="ARBA00022737"/>
    </source>
</evidence>
<feature type="disulfide bond" evidence="5">
    <location>
        <begin position="51"/>
        <end position="60"/>
    </location>
</feature>
<dbReference type="Pfam" id="PF00053">
    <property type="entry name" value="EGF_laminin"/>
    <property type="match status" value="1"/>
</dbReference>
<dbReference type="InterPro" id="IPR002049">
    <property type="entry name" value="LE_dom"/>
</dbReference>
<dbReference type="PROSITE" id="PS50026">
    <property type="entry name" value="EGF_3"/>
    <property type="match status" value="1"/>
</dbReference>
<evidence type="ECO:0000313" key="8">
    <source>
        <dbReference type="EMBL" id="KAB1277725.1"/>
    </source>
</evidence>
<comment type="caution">
    <text evidence="5">Lacks conserved residue(s) required for the propagation of feature annotation.</text>
</comment>
<reference evidence="8 9" key="1">
    <citation type="journal article" date="2019" name="Mol. Ecol. Resour.">
        <title>Improving Illumina assemblies with Hi-C and long reads: an example with the North African dromedary.</title>
        <authorList>
            <person name="Elbers J.P."/>
            <person name="Rogers M.F."/>
            <person name="Perelman P.L."/>
            <person name="Proskuryakova A.A."/>
            <person name="Serdyukova N.A."/>
            <person name="Johnson W.E."/>
            <person name="Horin P."/>
            <person name="Corander J."/>
            <person name="Murphy D."/>
            <person name="Burger P.A."/>
        </authorList>
    </citation>
    <scope>NUCLEOTIDE SEQUENCE [LARGE SCALE GENOMIC DNA]</scope>
    <source>
        <strain evidence="8">Drom800</strain>
        <tissue evidence="8">Blood</tissue>
    </source>
</reference>
<evidence type="ECO:0000259" key="7">
    <source>
        <dbReference type="PROSITE" id="PS50026"/>
    </source>
</evidence>
<dbReference type="PROSITE" id="PS00022">
    <property type="entry name" value="EGF_1"/>
    <property type="match status" value="1"/>
</dbReference>
<gene>
    <name evidence="8" type="ORF">Cadr_000005187</name>
</gene>
<dbReference type="InterPro" id="IPR000742">
    <property type="entry name" value="EGF"/>
</dbReference>
<dbReference type="Proteomes" id="UP000299084">
    <property type="component" value="Unassembled WGS sequence"/>
</dbReference>
<evidence type="ECO:0000256" key="5">
    <source>
        <dbReference type="PROSITE-ProRule" id="PRU00076"/>
    </source>
</evidence>
<organism evidence="8 9">
    <name type="scientific">Camelus dromedarius</name>
    <name type="common">Dromedary</name>
    <name type="synonym">Arabian camel</name>
    <dbReference type="NCBI Taxonomy" id="9838"/>
    <lineage>
        <taxon>Eukaryota</taxon>
        <taxon>Metazoa</taxon>
        <taxon>Chordata</taxon>
        <taxon>Craniata</taxon>
        <taxon>Vertebrata</taxon>
        <taxon>Euteleostomi</taxon>
        <taxon>Mammalia</taxon>
        <taxon>Eutheria</taxon>
        <taxon>Laurasiatheria</taxon>
        <taxon>Artiodactyla</taxon>
        <taxon>Tylopoda</taxon>
        <taxon>Camelidae</taxon>
        <taxon>Camelus</taxon>
    </lineage>
</organism>
<feature type="compositionally biased region" description="Polar residues" evidence="6">
    <location>
        <begin position="9"/>
        <end position="18"/>
    </location>
</feature>
<proteinExistence type="predicted"/>
<dbReference type="FunFam" id="2.170.300.10:FF:000041">
    <property type="entry name" value="Tyrosine protein kinase receptor tie-1, putative"/>
    <property type="match status" value="1"/>
</dbReference>
<keyword evidence="3" id="KW-0677">Repeat</keyword>
<name>A0A5N4E309_CAMDR</name>
<dbReference type="PANTHER" id="PTHR24052:SF13">
    <property type="entry name" value="MULTIPLE EGF LIKE DOMAINS 11"/>
    <property type="match status" value="1"/>
</dbReference>
<dbReference type="GO" id="GO:0016020">
    <property type="term" value="C:membrane"/>
    <property type="evidence" value="ECO:0007669"/>
    <property type="project" value="TreeGrafter"/>
</dbReference>
<dbReference type="EMBL" id="JWIN03000006">
    <property type="protein sequence ID" value="KAB1277725.1"/>
    <property type="molecule type" value="Genomic_DNA"/>
</dbReference>
<feature type="domain" description="EGF-like" evidence="7">
    <location>
        <begin position="30"/>
        <end position="61"/>
    </location>
</feature>